<reference evidence="2" key="1">
    <citation type="journal article" date="2023" name="Mol. Plant Microbe Interact.">
        <title>Elucidating the Obligate Nature and Biological Capacity of an Invasive Fungal Corn Pathogen.</title>
        <authorList>
            <person name="MacCready J.S."/>
            <person name="Roggenkamp E.M."/>
            <person name="Gdanetz K."/>
            <person name="Chilvers M.I."/>
        </authorList>
    </citation>
    <scope>NUCLEOTIDE SEQUENCE</scope>
    <source>
        <strain evidence="2">PM02</strain>
    </source>
</reference>
<sequence length="623" mass="66789">MVEIDRVSSRTIHGSYKPTYPAPVRRPPPWFTHSEGPRPSHSNAKRFGTSATFHVRKRDEKTSIGALLPAEANLFRLGERGRLEMAKMATRKRPSILAAYSDEHQAPRLLGEGLPKAADELKSYEHVAVATAVVSVFSSEGTSGQSDVGKGAAVQPGADGSQVRKGMRHRLSKWMRMQFTPAQSPLHALMQRVGGGKRPSRLPIPTRRPVRSGKTGPPCGLKPSQAKTSSLREVLQRGGSEGTARCMPAASGAEARRGQSRLPVPRNRAGASGLGSSTPLPALQRACNLPARQGQRKPETGEPTGGAAGPEDDEPTNDRNGRPLPAAPQDQPWQKQREAEAGFRPAKRQEGSWRGRSALCRQGVARLPAIPEGVSEPGPGRALAGDDGNEKDDGAVRVQTVAHHLPVVFTYAAAPTQGFIETPGEDGVGPMTADHAPQTSPVRPLARSKAVRRTRRGRCRCRIACTAPADDEAAKHAGKGKSHATCSLGLGGWHKAGTSAAKSHRSCDDDTDQITAAKEELKSRLSERMAQADSEEDRAGHDGAAVDGEDETSRPSVKCCLGRLKGTFRNVSRRLRTRQVRANGAEDEPVDEQDGRVLHKATSAAKLHRSQAAQTEETQVLLL</sequence>
<feature type="compositionally biased region" description="Basic and acidic residues" evidence="1">
    <location>
        <begin position="335"/>
        <end position="353"/>
    </location>
</feature>
<evidence type="ECO:0000313" key="2">
    <source>
        <dbReference type="EMBL" id="KAK2066491.1"/>
    </source>
</evidence>
<proteinExistence type="predicted"/>
<accession>A0AAD9HVY9</accession>
<feature type="region of interest" description="Disordered" evidence="1">
    <location>
        <begin position="432"/>
        <end position="451"/>
    </location>
</feature>
<feature type="region of interest" description="Disordered" evidence="1">
    <location>
        <begin position="193"/>
        <end position="355"/>
    </location>
</feature>
<feature type="region of interest" description="Disordered" evidence="1">
    <location>
        <begin position="141"/>
        <end position="164"/>
    </location>
</feature>
<organism evidence="2 3">
    <name type="scientific">Phyllachora maydis</name>
    <dbReference type="NCBI Taxonomy" id="1825666"/>
    <lineage>
        <taxon>Eukaryota</taxon>
        <taxon>Fungi</taxon>
        <taxon>Dikarya</taxon>
        <taxon>Ascomycota</taxon>
        <taxon>Pezizomycotina</taxon>
        <taxon>Sordariomycetes</taxon>
        <taxon>Sordariomycetidae</taxon>
        <taxon>Phyllachorales</taxon>
        <taxon>Phyllachoraceae</taxon>
        <taxon>Phyllachora</taxon>
    </lineage>
</organism>
<dbReference type="Proteomes" id="UP001217918">
    <property type="component" value="Unassembled WGS sequence"/>
</dbReference>
<evidence type="ECO:0000256" key="1">
    <source>
        <dbReference type="SAM" id="MobiDB-lite"/>
    </source>
</evidence>
<name>A0AAD9HVY9_9PEZI</name>
<protein>
    <submittedName>
        <fullName evidence="2">Uncharacterized protein</fullName>
    </submittedName>
</protein>
<evidence type="ECO:0000313" key="3">
    <source>
        <dbReference type="Proteomes" id="UP001217918"/>
    </source>
</evidence>
<feature type="region of interest" description="Disordered" evidence="1">
    <location>
        <begin position="521"/>
        <end position="555"/>
    </location>
</feature>
<gene>
    <name evidence="2" type="ORF">P8C59_000305</name>
</gene>
<dbReference type="AlphaFoldDB" id="A0AAD9HVY9"/>
<dbReference type="EMBL" id="JAQQPM010000001">
    <property type="protein sequence ID" value="KAK2066491.1"/>
    <property type="molecule type" value="Genomic_DNA"/>
</dbReference>
<comment type="caution">
    <text evidence="2">The sequence shown here is derived from an EMBL/GenBank/DDBJ whole genome shotgun (WGS) entry which is preliminary data.</text>
</comment>
<feature type="region of interest" description="Disordered" evidence="1">
    <location>
        <begin position="1"/>
        <end position="46"/>
    </location>
</feature>
<keyword evidence="3" id="KW-1185">Reference proteome</keyword>
<feature type="compositionally biased region" description="Pro residues" evidence="1">
    <location>
        <begin position="20"/>
        <end position="30"/>
    </location>
</feature>